<feature type="active site" description="Proton acceptor" evidence="2">
    <location>
        <position position="70"/>
    </location>
</feature>
<dbReference type="SUPFAM" id="SSF64005">
    <property type="entry name" value="Undecaprenyl diphosphate synthase"/>
    <property type="match status" value="1"/>
</dbReference>
<name>A0A2S4HCT8_9GAMM</name>
<keyword evidence="2" id="KW-0133">Cell shape</keyword>
<dbReference type="NCBIfam" id="TIGR00055">
    <property type="entry name" value="uppS"/>
    <property type="match status" value="1"/>
</dbReference>
<sequence>MAVTTRDPAPNSVPRHVAIIMDGNNRWAKQHGLKSSAGHRAGVEVIRPLLKQTRERGVEIVTLFAFSSENWQRPTLEVQALMRLFSSYLDSETKQLHTDGVRMRFIGERSQFSSALRKQMDYSEQLTRFNRDTQLVIAVDYGGQWDIVSAAKVLAEKVKAGELTSDEFTVELFDSHLALADVPKPDLCIRTAGEQRISNFLLWQLAYSELYFTDCFWPDFDAQELDKALDAYARRDRRFGGRENDNNGEAPD</sequence>
<keyword evidence="1 2" id="KW-0808">Transferase</keyword>
<evidence type="ECO:0000256" key="1">
    <source>
        <dbReference type="ARBA" id="ARBA00022679"/>
    </source>
</evidence>
<dbReference type="EMBL" id="PQGG01000035">
    <property type="protein sequence ID" value="POP51777.1"/>
    <property type="molecule type" value="Genomic_DNA"/>
</dbReference>
<dbReference type="RefSeq" id="WP_103685402.1">
    <property type="nucleotide sequence ID" value="NZ_PQGG01000035.1"/>
</dbReference>
<comment type="catalytic activity">
    <reaction evidence="2">
        <text>8 isopentenyl diphosphate + (2E,6E)-farnesyl diphosphate = di-trans,octa-cis-undecaprenyl diphosphate + 8 diphosphate</text>
        <dbReference type="Rhea" id="RHEA:27551"/>
        <dbReference type="ChEBI" id="CHEBI:33019"/>
        <dbReference type="ChEBI" id="CHEBI:58405"/>
        <dbReference type="ChEBI" id="CHEBI:128769"/>
        <dbReference type="ChEBI" id="CHEBI:175763"/>
        <dbReference type="EC" id="2.5.1.31"/>
    </reaction>
</comment>
<feature type="binding site" evidence="2">
    <location>
        <begin position="196"/>
        <end position="198"/>
    </location>
    <ligand>
        <name>substrate</name>
    </ligand>
</feature>
<feature type="binding site" evidence="2">
    <location>
        <position position="209"/>
    </location>
    <ligand>
        <name>Mg(2+)</name>
        <dbReference type="ChEBI" id="CHEBI:18420"/>
    </ligand>
</feature>
<dbReference type="OrthoDB" id="4191603at2"/>
<keyword evidence="2" id="KW-0460">Magnesium</keyword>
<dbReference type="PROSITE" id="PS01066">
    <property type="entry name" value="UPP_SYNTHASE"/>
    <property type="match status" value="1"/>
</dbReference>
<dbReference type="Proteomes" id="UP000237222">
    <property type="component" value="Unassembled WGS sequence"/>
</dbReference>
<dbReference type="GO" id="GO:0005829">
    <property type="term" value="C:cytosol"/>
    <property type="evidence" value="ECO:0007669"/>
    <property type="project" value="TreeGrafter"/>
</dbReference>
<keyword evidence="2" id="KW-0479">Metal-binding</keyword>
<dbReference type="GO" id="GO:0008360">
    <property type="term" value="P:regulation of cell shape"/>
    <property type="evidence" value="ECO:0007669"/>
    <property type="project" value="UniProtKB-KW"/>
</dbReference>
<comment type="subunit">
    <text evidence="2">Homodimer.</text>
</comment>
<dbReference type="CDD" id="cd00475">
    <property type="entry name" value="Cis_IPPS"/>
    <property type="match status" value="1"/>
</dbReference>
<feature type="binding site" evidence="2">
    <location>
        <position position="39"/>
    </location>
    <ligand>
        <name>substrate</name>
    </ligand>
</feature>
<dbReference type="GO" id="GO:0016094">
    <property type="term" value="P:polyprenol biosynthetic process"/>
    <property type="evidence" value="ECO:0007669"/>
    <property type="project" value="TreeGrafter"/>
</dbReference>
<feature type="binding site" evidence="2">
    <location>
        <begin position="67"/>
        <end position="69"/>
    </location>
    <ligand>
        <name>substrate</name>
    </ligand>
</feature>
<evidence type="ECO:0000313" key="4">
    <source>
        <dbReference type="Proteomes" id="UP000237222"/>
    </source>
</evidence>
<proteinExistence type="inferred from homology"/>
<dbReference type="PANTHER" id="PTHR10291:SF0">
    <property type="entry name" value="DEHYDRODOLICHYL DIPHOSPHATE SYNTHASE 2"/>
    <property type="match status" value="1"/>
</dbReference>
<feature type="active site" evidence="2">
    <location>
        <position position="22"/>
    </location>
</feature>
<feature type="binding site" evidence="2">
    <location>
        <position position="190"/>
    </location>
    <ligand>
        <name>substrate</name>
    </ligand>
</feature>
<accession>A0A2S4HCT8</accession>
<dbReference type="PANTHER" id="PTHR10291">
    <property type="entry name" value="DEHYDRODOLICHYL DIPHOSPHATE SYNTHASE FAMILY MEMBER"/>
    <property type="match status" value="1"/>
</dbReference>
<dbReference type="GO" id="GO:0008834">
    <property type="term" value="F:ditrans,polycis-undecaprenyl-diphosphate synthase [(2E,6E)-farnesyl-diphosphate specific] activity"/>
    <property type="evidence" value="ECO:0007669"/>
    <property type="project" value="UniProtKB-UniRule"/>
</dbReference>
<dbReference type="AlphaFoldDB" id="A0A2S4HCT8"/>
<evidence type="ECO:0000256" key="2">
    <source>
        <dbReference type="HAMAP-Rule" id="MF_01139"/>
    </source>
</evidence>
<dbReference type="HAMAP" id="MF_01139">
    <property type="entry name" value="ISPT"/>
    <property type="match status" value="1"/>
</dbReference>
<feature type="binding site" evidence="2">
    <location>
        <position position="22"/>
    </location>
    <ligand>
        <name>Mg(2+)</name>
        <dbReference type="ChEBI" id="CHEBI:18420"/>
    </ligand>
</feature>
<feature type="binding site" evidence="2">
    <location>
        <begin position="23"/>
        <end position="26"/>
    </location>
    <ligand>
        <name>substrate</name>
    </ligand>
</feature>
<dbReference type="EC" id="2.5.1.31" evidence="2"/>
<dbReference type="InterPro" id="IPR018520">
    <property type="entry name" value="UPP_synth-like_CS"/>
</dbReference>
<protein>
    <recommendedName>
        <fullName evidence="2">Ditrans,polycis-undecaprenyl-diphosphate synthase ((2E,6E)-farnesyl-diphosphate specific)</fullName>
        <ecNumber evidence="2">2.5.1.31</ecNumber>
    </recommendedName>
    <alternativeName>
        <fullName evidence="2">Ditrans,polycis-undecaprenylcistransferase</fullName>
    </alternativeName>
    <alternativeName>
        <fullName evidence="2">Undecaprenyl diphosphate synthase</fullName>
        <shortName evidence="2">UDS</shortName>
    </alternativeName>
    <alternativeName>
        <fullName evidence="2">Undecaprenyl pyrophosphate synthase</fullName>
        <shortName evidence="2">UPP synthase</shortName>
    </alternativeName>
</protein>
<dbReference type="FunFam" id="3.40.1180.10:FF:000001">
    <property type="entry name" value="(2E,6E)-farnesyl-diphosphate-specific ditrans,polycis-undecaprenyl-diphosphate synthase"/>
    <property type="match status" value="1"/>
</dbReference>
<comment type="similarity">
    <text evidence="2">Belongs to the UPP synthase family.</text>
</comment>
<organism evidence="3 4">
    <name type="scientific">Zhongshania marina</name>
    <dbReference type="NCBI Taxonomy" id="2304603"/>
    <lineage>
        <taxon>Bacteria</taxon>
        <taxon>Pseudomonadati</taxon>
        <taxon>Pseudomonadota</taxon>
        <taxon>Gammaproteobacteria</taxon>
        <taxon>Cellvibrionales</taxon>
        <taxon>Spongiibacteraceae</taxon>
        <taxon>Zhongshania</taxon>
    </lineage>
</organism>
<comment type="cofactor">
    <cofactor evidence="2">
        <name>Mg(2+)</name>
        <dbReference type="ChEBI" id="CHEBI:18420"/>
    </cofactor>
    <text evidence="2">Binds 2 magnesium ions per subunit.</text>
</comment>
<dbReference type="InterPro" id="IPR036424">
    <property type="entry name" value="UPP_synth-like_sf"/>
</dbReference>
<feature type="binding site" evidence="2">
    <location>
        <position position="27"/>
    </location>
    <ligand>
        <name>substrate</name>
    </ligand>
</feature>
<evidence type="ECO:0000313" key="3">
    <source>
        <dbReference type="EMBL" id="POP51777.1"/>
    </source>
</evidence>
<keyword evidence="2" id="KW-0961">Cell wall biogenesis/degradation</keyword>
<dbReference type="GO" id="GO:0071555">
    <property type="term" value="P:cell wall organization"/>
    <property type="evidence" value="ECO:0007669"/>
    <property type="project" value="UniProtKB-KW"/>
</dbReference>
<dbReference type="Pfam" id="PF01255">
    <property type="entry name" value="Prenyltransf"/>
    <property type="match status" value="1"/>
</dbReference>
<comment type="caution">
    <text evidence="2">Lacks conserved residue(s) required for the propagation of feature annotation.</text>
</comment>
<dbReference type="GO" id="GO:0009252">
    <property type="term" value="P:peptidoglycan biosynthetic process"/>
    <property type="evidence" value="ECO:0007669"/>
    <property type="project" value="UniProtKB-UniRule"/>
</dbReference>
<reference evidence="3" key="1">
    <citation type="submission" date="2018-01" db="EMBL/GenBank/DDBJ databases">
        <authorList>
            <person name="Yu X.-D."/>
        </authorList>
    </citation>
    <scope>NUCLEOTIDE SEQUENCE</scope>
    <source>
        <strain evidence="3">ZX-21</strain>
    </source>
</reference>
<dbReference type="Gene3D" id="3.40.1180.10">
    <property type="entry name" value="Decaprenyl diphosphate synthase-like"/>
    <property type="match status" value="1"/>
</dbReference>
<feature type="binding site" evidence="2">
    <location>
        <position position="73"/>
    </location>
    <ligand>
        <name>substrate</name>
    </ligand>
</feature>
<comment type="caution">
    <text evidence="3">The sequence shown here is derived from an EMBL/GenBank/DDBJ whole genome shotgun (WGS) entry which is preliminary data.</text>
</comment>
<gene>
    <name evidence="2 3" type="primary">uppS</name>
    <name evidence="3" type="ORF">C0068_15600</name>
</gene>
<keyword evidence="2" id="KW-0573">Peptidoglycan synthesis</keyword>
<dbReference type="GO" id="GO:0000287">
    <property type="term" value="F:magnesium ion binding"/>
    <property type="evidence" value="ECO:0007669"/>
    <property type="project" value="UniProtKB-UniRule"/>
</dbReference>
<feature type="binding site" evidence="2">
    <location>
        <position position="71"/>
    </location>
    <ligand>
        <name>substrate</name>
    </ligand>
</feature>
<dbReference type="InterPro" id="IPR001441">
    <property type="entry name" value="UPP_synth-like"/>
</dbReference>
<comment type="function">
    <text evidence="2">Catalyzes the sequential condensation of isopentenyl diphosphate (IPP) with (2E,6E)-farnesyl diphosphate (E,E-FPP) to yield (2Z,6Z,10Z,14Z,18Z,22Z,26Z,30Z,34E,38E)-undecaprenyl diphosphate (di-trans,octa-cis-UPP). UPP is the precursor of glycosyl carrier lipid in the biosynthesis of bacterial cell wall polysaccharide components such as peptidoglycan and lipopolysaccharide.</text>
</comment>